<dbReference type="Proteomes" id="UP001642360">
    <property type="component" value="Unassembled WGS sequence"/>
</dbReference>
<keyword evidence="3" id="KW-1185">Reference proteome</keyword>
<dbReference type="AlphaFoldDB" id="A0ABC8TLH0"/>
<sequence length="108" mass="11518">MSARGVFGWSPPHMQPLTPVSEVSEPPESPFAYVEPGIEAVGPADDEEEIEDEAEPPPAAVPFLGLFACADGVDWAQNSCWVVGCGGPWGGDCGVFVFVREDYTFAEL</sequence>
<proteinExistence type="predicted"/>
<evidence type="ECO:0000313" key="2">
    <source>
        <dbReference type="EMBL" id="CAK9168912.1"/>
    </source>
</evidence>
<dbReference type="EMBL" id="CAUOFW020005169">
    <property type="protein sequence ID" value="CAK9168912.1"/>
    <property type="molecule type" value="Genomic_DNA"/>
</dbReference>
<evidence type="ECO:0000256" key="1">
    <source>
        <dbReference type="SAM" id="MobiDB-lite"/>
    </source>
</evidence>
<accession>A0ABC8TLH0</accession>
<feature type="region of interest" description="Disordered" evidence="1">
    <location>
        <begin position="1"/>
        <end position="28"/>
    </location>
</feature>
<comment type="caution">
    <text evidence="2">The sequence shown here is derived from an EMBL/GenBank/DDBJ whole genome shotgun (WGS) entry which is preliminary data.</text>
</comment>
<protein>
    <submittedName>
        <fullName evidence="2">Uncharacterized protein</fullName>
    </submittedName>
</protein>
<gene>
    <name evidence="2" type="ORF">ILEXP_LOCUS38329</name>
</gene>
<evidence type="ECO:0000313" key="3">
    <source>
        <dbReference type="Proteomes" id="UP001642360"/>
    </source>
</evidence>
<reference evidence="2 3" key="1">
    <citation type="submission" date="2024-02" db="EMBL/GenBank/DDBJ databases">
        <authorList>
            <person name="Vignale AGUSTIN F."/>
            <person name="Sosa J E."/>
            <person name="Modenutti C."/>
        </authorList>
    </citation>
    <scope>NUCLEOTIDE SEQUENCE [LARGE SCALE GENOMIC DNA]</scope>
</reference>
<name>A0ABC8TLH0_9AQUA</name>
<organism evidence="2 3">
    <name type="scientific">Ilex paraguariensis</name>
    <name type="common">yerba mate</name>
    <dbReference type="NCBI Taxonomy" id="185542"/>
    <lineage>
        <taxon>Eukaryota</taxon>
        <taxon>Viridiplantae</taxon>
        <taxon>Streptophyta</taxon>
        <taxon>Embryophyta</taxon>
        <taxon>Tracheophyta</taxon>
        <taxon>Spermatophyta</taxon>
        <taxon>Magnoliopsida</taxon>
        <taxon>eudicotyledons</taxon>
        <taxon>Gunneridae</taxon>
        <taxon>Pentapetalae</taxon>
        <taxon>asterids</taxon>
        <taxon>campanulids</taxon>
        <taxon>Aquifoliales</taxon>
        <taxon>Aquifoliaceae</taxon>
        <taxon>Ilex</taxon>
    </lineage>
</organism>